<keyword evidence="11" id="KW-1185">Reference proteome</keyword>
<dbReference type="InterPro" id="IPR001190">
    <property type="entry name" value="SRCR"/>
</dbReference>
<dbReference type="InterPro" id="IPR000800">
    <property type="entry name" value="Notch_dom"/>
</dbReference>
<evidence type="ECO:0000259" key="9">
    <source>
        <dbReference type="PROSITE" id="PS50287"/>
    </source>
</evidence>
<sequence>PETCLTTYNSYGSRDTYKIGNGNCDPECNTAACNYDGGDCLECNEDFAVDSTGAFTYGCAPSREFVESYRNDVLPKTGTIALGSQNVQIALPWYLLREVSESGSSFSYRVYTCFDSAESNCEYNTTKSTITSGTHYRYYYNDDGPLYKYQWDVPWTLTEIDGLSRTWPTGSAASTSSIRLVDNNGNTATYGSSYVRGRVEVHHSMNGWGTVCRDSFYTSEAQVVCRQLGLPFASASYGNTYDSWVAAGSNTQSIWLDDLQCTGSESTLNSCPHNGWGNVDCGHSRDVGVQCDSSTSGINSITMRVCLAAYGSYSYSSSDFICSEQFTVQ</sequence>
<keyword evidence="1" id="KW-0812">Transmembrane</keyword>
<dbReference type="Gene3D" id="4.10.470.20">
    <property type="match status" value="1"/>
</dbReference>
<keyword evidence="5" id="KW-0472">Membrane</keyword>
<evidence type="ECO:0000256" key="1">
    <source>
        <dbReference type="ARBA" id="ARBA00022692"/>
    </source>
</evidence>
<keyword evidence="2" id="KW-0732">Signal</keyword>
<dbReference type="Gene3D" id="3.10.250.10">
    <property type="entry name" value="SRCR-like domain"/>
    <property type="match status" value="1"/>
</dbReference>
<dbReference type="PROSITE" id="PS50287">
    <property type="entry name" value="SRCR_2"/>
    <property type="match status" value="1"/>
</dbReference>
<dbReference type="SMART" id="SM00004">
    <property type="entry name" value="NL"/>
    <property type="match status" value="1"/>
</dbReference>
<protein>
    <recommendedName>
        <fullName evidence="9">SRCR domain-containing protein</fullName>
    </recommendedName>
</protein>
<feature type="non-terminal residue" evidence="10">
    <location>
        <position position="1"/>
    </location>
</feature>
<keyword evidence="6" id="KW-1015">Disulfide bond</keyword>
<dbReference type="SUPFAM" id="SSF90193">
    <property type="entry name" value="Notch domain"/>
    <property type="match status" value="1"/>
</dbReference>
<evidence type="ECO:0000256" key="2">
    <source>
        <dbReference type="ARBA" id="ARBA00022729"/>
    </source>
</evidence>
<dbReference type="EMBL" id="BRXY01000111">
    <property type="protein sequence ID" value="GMH66728.1"/>
    <property type="molecule type" value="Genomic_DNA"/>
</dbReference>
<dbReference type="PRINTS" id="PR00258">
    <property type="entry name" value="SPERACTRCPTR"/>
</dbReference>
<comment type="caution">
    <text evidence="10">The sequence shown here is derived from an EMBL/GenBank/DDBJ whole genome shotgun (WGS) entry which is preliminary data.</text>
</comment>
<dbReference type="GO" id="GO:0012505">
    <property type="term" value="C:endomembrane system"/>
    <property type="evidence" value="ECO:0007669"/>
    <property type="project" value="UniProtKB-SubCell"/>
</dbReference>
<keyword evidence="3" id="KW-0677">Repeat</keyword>
<proteinExistence type="predicted"/>
<gene>
    <name evidence="10" type="ORF">TrST_g11808</name>
</gene>
<dbReference type="Pfam" id="PF00066">
    <property type="entry name" value="Notch"/>
    <property type="match status" value="1"/>
</dbReference>
<dbReference type="SMART" id="SM00202">
    <property type="entry name" value="SR"/>
    <property type="match status" value="1"/>
</dbReference>
<dbReference type="Proteomes" id="UP001165085">
    <property type="component" value="Unassembled WGS sequence"/>
</dbReference>
<name>A0A9W7ACI4_9STRA</name>
<dbReference type="PANTHER" id="PTHR48071:SF27">
    <property type="entry name" value="SCAVENGER RECEPTOR CYSTEINE-RICH TYPE 1 PROTEIN M130-LIKE"/>
    <property type="match status" value="1"/>
</dbReference>
<evidence type="ECO:0000256" key="3">
    <source>
        <dbReference type="ARBA" id="ARBA00022737"/>
    </source>
</evidence>
<dbReference type="InterPro" id="IPR035993">
    <property type="entry name" value="Notch-like_dom_sf"/>
</dbReference>
<keyword evidence="7" id="KW-0325">Glycoprotein</keyword>
<dbReference type="FunFam" id="3.10.250.10:FF:000001">
    <property type="entry name" value="Lysyl oxidase 4 isoform X1"/>
    <property type="match status" value="1"/>
</dbReference>
<comment type="subcellular location">
    <subcellularLocation>
        <location evidence="8">Endomembrane system</location>
        <topology evidence="8">Single-pass type I membrane protein</topology>
    </subcellularLocation>
</comment>
<dbReference type="Pfam" id="PF00530">
    <property type="entry name" value="SRCR"/>
    <property type="match status" value="1"/>
</dbReference>
<keyword evidence="4" id="KW-1133">Transmembrane helix</keyword>
<evidence type="ECO:0000256" key="7">
    <source>
        <dbReference type="ARBA" id="ARBA00023180"/>
    </source>
</evidence>
<dbReference type="SUPFAM" id="SSF56487">
    <property type="entry name" value="SRCR-like"/>
    <property type="match status" value="1"/>
</dbReference>
<accession>A0A9W7ACI4</accession>
<reference evidence="11" key="1">
    <citation type="journal article" date="2023" name="Commun. Biol.">
        <title>Genome analysis of Parmales, the sister group of diatoms, reveals the evolutionary specialization of diatoms from phago-mixotrophs to photoautotrophs.</title>
        <authorList>
            <person name="Ban H."/>
            <person name="Sato S."/>
            <person name="Yoshikawa S."/>
            <person name="Yamada K."/>
            <person name="Nakamura Y."/>
            <person name="Ichinomiya M."/>
            <person name="Sato N."/>
            <person name="Blanc-Mathieu R."/>
            <person name="Endo H."/>
            <person name="Kuwata A."/>
            <person name="Ogata H."/>
        </authorList>
    </citation>
    <scope>NUCLEOTIDE SEQUENCE [LARGE SCALE GENOMIC DNA]</scope>
    <source>
        <strain evidence="11">NIES 3701</strain>
    </source>
</reference>
<dbReference type="InterPro" id="IPR036772">
    <property type="entry name" value="SRCR-like_dom_sf"/>
</dbReference>
<evidence type="ECO:0000256" key="4">
    <source>
        <dbReference type="ARBA" id="ARBA00022989"/>
    </source>
</evidence>
<organism evidence="10 11">
    <name type="scientific">Triparma strigata</name>
    <dbReference type="NCBI Taxonomy" id="1606541"/>
    <lineage>
        <taxon>Eukaryota</taxon>
        <taxon>Sar</taxon>
        <taxon>Stramenopiles</taxon>
        <taxon>Ochrophyta</taxon>
        <taxon>Bolidophyceae</taxon>
        <taxon>Parmales</taxon>
        <taxon>Triparmaceae</taxon>
        <taxon>Triparma</taxon>
    </lineage>
</organism>
<feature type="domain" description="SRCR" evidence="9">
    <location>
        <begin position="178"/>
        <end position="292"/>
    </location>
</feature>
<dbReference type="GO" id="GO:0016020">
    <property type="term" value="C:membrane"/>
    <property type="evidence" value="ECO:0007669"/>
    <property type="project" value="InterPro"/>
</dbReference>
<evidence type="ECO:0000313" key="10">
    <source>
        <dbReference type="EMBL" id="GMH66728.1"/>
    </source>
</evidence>
<dbReference type="AlphaFoldDB" id="A0A9W7ACI4"/>
<dbReference type="OrthoDB" id="536948at2759"/>
<dbReference type="PANTHER" id="PTHR48071">
    <property type="entry name" value="SRCR DOMAIN-CONTAINING PROTEIN"/>
    <property type="match status" value="1"/>
</dbReference>
<evidence type="ECO:0000256" key="5">
    <source>
        <dbReference type="ARBA" id="ARBA00023136"/>
    </source>
</evidence>
<evidence type="ECO:0000256" key="6">
    <source>
        <dbReference type="ARBA" id="ARBA00023157"/>
    </source>
</evidence>
<evidence type="ECO:0000313" key="11">
    <source>
        <dbReference type="Proteomes" id="UP001165085"/>
    </source>
</evidence>
<evidence type="ECO:0000256" key="8">
    <source>
        <dbReference type="ARBA" id="ARBA00046288"/>
    </source>
</evidence>